<dbReference type="Proteomes" id="UP000272051">
    <property type="component" value="Unassembled WGS sequence"/>
</dbReference>
<evidence type="ECO:0000313" key="6">
    <source>
        <dbReference type="EMBL" id="RLE52919.1"/>
    </source>
</evidence>
<dbReference type="PANTHER" id="PTHR42880:SF1">
    <property type="entry name" value="ISOPROPYLMALATE_HOMOCITRATE_CITRAMALATE SYNTHASE FAMILY PROTEIN"/>
    <property type="match status" value="1"/>
</dbReference>
<evidence type="ECO:0000256" key="3">
    <source>
        <dbReference type="RuleBase" id="RU003523"/>
    </source>
</evidence>
<dbReference type="InterPro" id="IPR011830">
    <property type="entry name" value="LEU1_arch"/>
</dbReference>
<dbReference type="AlphaFoldDB" id="A0A497F0T6"/>
<protein>
    <submittedName>
        <fullName evidence="6">Homoaconitate hydratase</fullName>
    </submittedName>
</protein>
<dbReference type="InterPro" id="IPR002034">
    <property type="entry name" value="AIPM/Hcit_synth_CS"/>
</dbReference>
<feature type="domain" description="Pyruvate carboxyltransferase" evidence="4">
    <location>
        <begin position="18"/>
        <end position="269"/>
    </location>
</feature>
<dbReference type="GO" id="GO:0019752">
    <property type="term" value="P:carboxylic acid metabolic process"/>
    <property type="evidence" value="ECO:0007669"/>
    <property type="project" value="InterPro"/>
</dbReference>
<comment type="caution">
    <text evidence="6">The sequence shown here is derived from an EMBL/GenBank/DDBJ whole genome shotgun (WGS) entry which is preliminary data.</text>
</comment>
<comment type="similarity">
    <text evidence="1 3">Belongs to the alpha-IPM synthase/homocitrate synthase family.</text>
</comment>
<dbReference type="NCBIfam" id="TIGR02090">
    <property type="entry name" value="LEU1_arch"/>
    <property type="match status" value="1"/>
</dbReference>
<dbReference type="InterPro" id="IPR000891">
    <property type="entry name" value="PYR_CT"/>
</dbReference>
<name>A0A497F0T6_9CREN</name>
<evidence type="ECO:0000256" key="2">
    <source>
        <dbReference type="ARBA" id="ARBA00022679"/>
    </source>
</evidence>
<proteinExistence type="inferred from homology"/>
<dbReference type="Pfam" id="PF22617">
    <property type="entry name" value="HCS_D2"/>
    <property type="match status" value="1"/>
</dbReference>
<evidence type="ECO:0000256" key="1">
    <source>
        <dbReference type="ARBA" id="ARBA00006154"/>
    </source>
</evidence>
<dbReference type="InterPro" id="IPR054691">
    <property type="entry name" value="LeuA/HCS_post-cat"/>
</dbReference>
<dbReference type="EMBL" id="QMQX01000029">
    <property type="protein sequence ID" value="RLE52919.1"/>
    <property type="molecule type" value="Genomic_DNA"/>
</dbReference>
<dbReference type="GO" id="GO:0046912">
    <property type="term" value="F:acyltransferase activity, acyl groups converted into alkyl on transfer"/>
    <property type="evidence" value="ECO:0007669"/>
    <property type="project" value="InterPro"/>
</dbReference>
<dbReference type="EMBL" id="QMQV01000054">
    <property type="protein sequence ID" value="RLE48915.1"/>
    <property type="molecule type" value="Genomic_DNA"/>
</dbReference>
<dbReference type="CDD" id="cd07940">
    <property type="entry name" value="DRE_TIM_IPMS"/>
    <property type="match status" value="1"/>
</dbReference>
<dbReference type="SUPFAM" id="SSF51569">
    <property type="entry name" value="Aldolase"/>
    <property type="match status" value="1"/>
</dbReference>
<dbReference type="Gene3D" id="3.20.20.70">
    <property type="entry name" value="Aldolase class I"/>
    <property type="match status" value="1"/>
</dbReference>
<keyword evidence="2 3" id="KW-0808">Transferase</keyword>
<dbReference type="Gene3D" id="1.10.238.260">
    <property type="match status" value="1"/>
</dbReference>
<evidence type="ECO:0000259" key="4">
    <source>
        <dbReference type="PROSITE" id="PS50991"/>
    </source>
</evidence>
<gene>
    <name evidence="6" type="primary">aksA</name>
    <name evidence="5" type="ORF">DRJ31_06245</name>
    <name evidence="6" type="ORF">DRJ33_02410</name>
</gene>
<dbReference type="PROSITE" id="PS00815">
    <property type="entry name" value="AIPM_HOMOCIT_SYNTH_1"/>
    <property type="match status" value="1"/>
</dbReference>
<dbReference type="PANTHER" id="PTHR42880">
    <property type="entry name" value="HOMOCITRATE SYNTHASE"/>
    <property type="match status" value="1"/>
</dbReference>
<dbReference type="InterPro" id="IPR013785">
    <property type="entry name" value="Aldolase_TIM"/>
</dbReference>
<reference evidence="7 8" key="1">
    <citation type="submission" date="2018-06" db="EMBL/GenBank/DDBJ databases">
        <title>Extensive metabolic versatility and redundancy in microbially diverse, dynamic hydrothermal sediments.</title>
        <authorList>
            <person name="Dombrowski N."/>
            <person name="Teske A."/>
            <person name="Baker B.J."/>
        </authorList>
    </citation>
    <scope>NUCLEOTIDE SEQUENCE [LARGE SCALE GENOMIC DNA]</scope>
    <source>
        <strain evidence="6">B34_G17</strain>
        <strain evidence="5">B66_G16</strain>
    </source>
</reference>
<accession>A0A497F0T6</accession>
<dbReference type="PROSITE" id="PS50991">
    <property type="entry name" value="PYR_CT"/>
    <property type="match status" value="1"/>
</dbReference>
<organism evidence="6 7">
    <name type="scientific">Thermoproteota archaeon</name>
    <dbReference type="NCBI Taxonomy" id="2056631"/>
    <lineage>
        <taxon>Archaea</taxon>
        <taxon>Thermoproteota</taxon>
    </lineage>
</organism>
<evidence type="ECO:0000313" key="8">
    <source>
        <dbReference type="Proteomes" id="UP000278475"/>
    </source>
</evidence>
<sequence>MSCVASPYNEEVKVNRFVTIYDTTLRDGEQTPGVRFSVDDKVLIARKLDEFGIHEIEAGFPVVSEEERVAVKKVASERLKAKVLALCRALRNDVDVALSCDVDGVIIFIPLSDLHLKYKLKISYEQAVDCAVNAVEYAKEHGIFTQITAEDATRTDVERLIGLFKRAKEYGADRFGLADTVGAIAPSAFKKLVSFVKEQVKGTISVHCHNDLGLAVANSLAAYEAGADAISVSINGLGERCGNAALEEVVMALYCLYGVDLGFKLYMLKELSELVEKLSGVKVHICKPIVGENAFKHESGIHVAAVLKNPFTYECYSPELVGMHRQIVFGKHSGLSGIKEVLESRGLKLSDDKLHELLNAVKAYDERKGPLTVEQLIEMARGLLRGVNTR</sequence>
<dbReference type="FunFam" id="3.20.20.70:FF:000010">
    <property type="entry name" value="2-isopropylmalate synthase"/>
    <property type="match status" value="1"/>
</dbReference>
<dbReference type="PROSITE" id="PS00816">
    <property type="entry name" value="AIPM_HOMOCIT_SYNTH_2"/>
    <property type="match status" value="1"/>
</dbReference>
<evidence type="ECO:0000313" key="7">
    <source>
        <dbReference type="Proteomes" id="UP000272051"/>
    </source>
</evidence>
<evidence type="ECO:0000313" key="5">
    <source>
        <dbReference type="EMBL" id="RLE48915.1"/>
    </source>
</evidence>
<dbReference type="Pfam" id="PF00682">
    <property type="entry name" value="HMGL-like"/>
    <property type="match status" value="1"/>
</dbReference>
<dbReference type="Proteomes" id="UP000278475">
    <property type="component" value="Unassembled WGS sequence"/>
</dbReference>